<dbReference type="Proteomes" id="UP001190700">
    <property type="component" value="Unassembled WGS sequence"/>
</dbReference>
<dbReference type="EMBL" id="LGRX02031363">
    <property type="protein sequence ID" value="KAK3244829.1"/>
    <property type="molecule type" value="Genomic_DNA"/>
</dbReference>
<proteinExistence type="predicted"/>
<keyword evidence="2" id="KW-0812">Transmembrane</keyword>
<reference evidence="3 4" key="1">
    <citation type="journal article" date="2015" name="Genome Biol. Evol.">
        <title>Comparative Genomics of a Bacterivorous Green Alga Reveals Evolutionary Causalities and Consequences of Phago-Mixotrophic Mode of Nutrition.</title>
        <authorList>
            <person name="Burns J.A."/>
            <person name="Paasch A."/>
            <person name="Narechania A."/>
            <person name="Kim E."/>
        </authorList>
    </citation>
    <scope>NUCLEOTIDE SEQUENCE [LARGE SCALE GENOMIC DNA]</scope>
    <source>
        <strain evidence="3 4">PLY_AMNH</strain>
    </source>
</reference>
<evidence type="ECO:0008006" key="5">
    <source>
        <dbReference type="Google" id="ProtNLM"/>
    </source>
</evidence>
<evidence type="ECO:0000313" key="3">
    <source>
        <dbReference type="EMBL" id="KAK3244829.1"/>
    </source>
</evidence>
<evidence type="ECO:0000256" key="1">
    <source>
        <dbReference type="SAM" id="MobiDB-lite"/>
    </source>
</evidence>
<keyword evidence="2" id="KW-0472">Membrane</keyword>
<feature type="transmembrane region" description="Helical" evidence="2">
    <location>
        <begin position="131"/>
        <end position="149"/>
    </location>
</feature>
<accession>A0AAE0BZ82</accession>
<evidence type="ECO:0000256" key="2">
    <source>
        <dbReference type="SAM" id="Phobius"/>
    </source>
</evidence>
<gene>
    <name evidence="3" type="ORF">CYMTET_45578</name>
</gene>
<sequence>MPHVNAKYVELQDLGSNDDVGCNAQDSVIESTSTRISTNAPVTAFPRMWKVWPDLFSKSCSSLQRNTGHERTETTGNDGSRVDAFSGAEHTYGEEQSPPSQGVIMRQRTMLRPQLHRYQLQNGWKHFNDSMLLGQLMFIVSFILIFWWTRPLSEDASQRSEDCTPLRVAARARAAGSGPLPPQPLVPSRYDVTYNMIYPGLYGGEVVITLEVAAYAECVLMWAYDWTNITSIEVTQTNINAKTDDVSVCNGCYRGEMVANGNAKVHFWKPGQQCSDPHSGRSVHEERSCAANKHATGTTAAVCDSGARGKSAITNVRSGEHNMSTILDCMSSEGNGRSEGDTVTAHDKGVVHILGNRFERKGGPSHVVAVDLQQAGGLKGEKMALLRMKFSSSMNVTSRIRSPVSFSA</sequence>
<comment type="caution">
    <text evidence="3">The sequence shown here is derived from an EMBL/GenBank/DDBJ whole genome shotgun (WGS) entry which is preliminary data.</text>
</comment>
<keyword evidence="4" id="KW-1185">Reference proteome</keyword>
<evidence type="ECO:0000313" key="4">
    <source>
        <dbReference type="Proteomes" id="UP001190700"/>
    </source>
</evidence>
<organism evidence="3 4">
    <name type="scientific">Cymbomonas tetramitiformis</name>
    <dbReference type="NCBI Taxonomy" id="36881"/>
    <lineage>
        <taxon>Eukaryota</taxon>
        <taxon>Viridiplantae</taxon>
        <taxon>Chlorophyta</taxon>
        <taxon>Pyramimonadophyceae</taxon>
        <taxon>Pyramimonadales</taxon>
        <taxon>Pyramimonadaceae</taxon>
        <taxon>Cymbomonas</taxon>
    </lineage>
</organism>
<feature type="region of interest" description="Disordered" evidence="1">
    <location>
        <begin position="66"/>
        <end position="85"/>
    </location>
</feature>
<dbReference type="AlphaFoldDB" id="A0AAE0BZ82"/>
<name>A0AAE0BZ82_9CHLO</name>
<protein>
    <recommendedName>
        <fullName evidence="5">Transmembrane protein</fullName>
    </recommendedName>
</protein>
<keyword evidence="2" id="KW-1133">Transmembrane helix</keyword>